<keyword evidence="10" id="KW-1185">Reference proteome</keyword>
<evidence type="ECO:0000256" key="1">
    <source>
        <dbReference type="ARBA" id="ARBA00009422"/>
    </source>
</evidence>
<feature type="repeat" description="WD" evidence="6">
    <location>
        <begin position="157"/>
        <end position="198"/>
    </location>
</feature>
<dbReference type="GO" id="GO:0034058">
    <property type="term" value="P:endosomal vesicle fusion"/>
    <property type="evidence" value="ECO:0007669"/>
    <property type="project" value="TreeGrafter"/>
</dbReference>
<feature type="transmembrane region" description="Helical" evidence="7">
    <location>
        <begin position="957"/>
        <end position="980"/>
    </location>
</feature>
<evidence type="ECO:0000256" key="4">
    <source>
        <dbReference type="ARBA" id="ARBA00022833"/>
    </source>
</evidence>
<dbReference type="InterPro" id="IPR045111">
    <property type="entry name" value="Vps41/Vps8"/>
</dbReference>
<dbReference type="AlphaFoldDB" id="A0A7N8WWZ6"/>
<proteinExistence type="inferred from homology"/>
<keyword evidence="7" id="KW-0812">Transmembrane</keyword>
<dbReference type="GO" id="GO:0006623">
    <property type="term" value="P:protein targeting to vacuole"/>
    <property type="evidence" value="ECO:0007669"/>
    <property type="project" value="InterPro"/>
</dbReference>
<dbReference type="Proteomes" id="UP000261640">
    <property type="component" value="Unplaced"/>
</dbReference>
<protein>
    <submittedName>
        <fullName evidence="9">VPS8 subunit of CORVET complex</fullName>
    </submittedName>
</protein>
<comment type="similarity">
    <text evidence="1">Belongs to the VPS8 family.</text>
</comment>
<dbReference type="GeneTree" id="ENSGT00390000010672"/>
<evidence type="ECO:0000313" key="9">
    <source>
        <dbReference type="Ensembl" id="ENSMAMP00000041811.1"/>
    </source>
</evidence>
<dbReference type="GO" id="GO:0005770">
    <property type="term" value="C:late endosome"/>
    <property type="evidence" value="ECO:0007669"/>
    <property type="project" value="TreeGrafter"/>
</dbReference>
<dbReference type="Pfam" id="PF23410">
    <property type="entry name" value="Beta-prop_VPS8"/>
    <property type="match status" value="1"/>
</dbReference>
<dbReference type="InterPro" id="IPR013083">
    <property type="entry name" value="Znf_RING/FYVE/PHD"/>
</dbReference>
<keyword evidence="6" id="KW-0853">WD repeat</keyword>
<dbReference type="PROSITE" id="PS50089">
    <property type="entry name" value="ZF_RING_2"/>
    <property type="match status" value="1"/>
</dbReference>
<evidence type="ECO:0000256" key="6">
    <source>
        <dbReference type="PROSITE-ProRule" id="PRU00221"/>
    </source>
</evidence>
<evidence type="ECO:0000259" key="8">
    <source>
        <dbReference type="PROSITE" id="PS50089"/>
    </source>
</evidence>
<sequence>HGAILNLNGTYIGQMSDFEKDPTPDLIDDKEFDIPQVDTPPTLESILSELEDEEEPFVLEDTCVLNADSMDAHSCDTSSLASSDSGDPAHLRRKKRTVDLKTVHGSILRHSLLKGISAQIVSAVTVSGVIAVGTSHGLALIFDTNQALRLCLSTKTTGAEFGAVSALSINHDCSRLLCGFAKGQITMWDLANGKLLRTITDAHPPGTAILHVKFTDDPTLAVCNDSGGSVFELTFRIMGMRSCDSRCLFSGSKGEVCCIEPLRTPPDFRDHPITHYSLLAMASLTKILVIGLKPSLKVWMTFPYSKSDPSSVPQLAWQFVPVQKIVNPVLAFCKGDTVHFLLVKKEETGTIHVIKQRQLHLSCDIISLSWINSRTLVLVDSHEKLQVVDRPSQEILETLDLEQVQLVYNSRHFKSLATGGNVSQALALIGEKACYQSVSSYAGQIVYLGTKSAHIMTLRNWRERIDCLLKQENFVEALSLAWSFHEGTAKAVVGLFGDLVKRKGVVGDKMVEILFQFTEHALKKCPEQGKIQVMEQHFHCYLWVCVRLCVFSDLLFNQLYARLAENAVAKGVFLESLESYIVADRLGHLTTPIMKDLLAHYHSSGMMDSLERCIVHLDVTSLDIQRVVQVCWDNQLYDAMIYVFNSGMNDYITPMESLTSLADEEVVMGNKLLVYISCCLAGRAYPLGDIPEDLVVQVKNQVFEFLIHLHSADSSSEEEEEVFPFIHTLLHFDTREFLNVLAMTFEDFKNDKQALEYQQRIVDILLQVMVDNPDFTPSQVGGLFTFLARQLAKPDNTLFVNRKLFDQVLEFLCCPDDDSRHSERQQVLLELLQLGGVVQFNEERLLALAEKAKFYQICEFLYEKKNLYDKIIDCYLWDPLRKGEIFSYIHNLLSMPGYSTEDKKTVKDKVLQRIQVSTYKNRHKYVVSRLTHKHLQKRLSMNTVCHCIHKCKAFHEWLMFSFILYIMYLLMCCIYTVCLIQDPVYGKGKLAEIQGLILGMLDTFNYEQTLLETTTTLLNHDLHWSLAHLRAAVTRGLHPRQDYCHICLQPYRRRQNSDEEIIVFSCGHLYHFQCLQQNEWCFSLDLQQQWSCYKCTSSQGVRGGPSIEAKRDRTTSLAQVCMFL</sequence>
<evidence type="ECO:0000313" key="10">
    <source>
        <dbReference type="Proteomes" id="UP000261640"/>
    </source>
</evidence>
<evidence type="ECO:0000256" key="2">
    <source>
        <dbReference type="ARBA" id="ARBA00022723"/>
    </source>
</evidence>
<reference evidence="9" key="2">
    <citation type="submission" date="2025-09" db="UniProtKB">
        <authorList>
            <consortium name="Ensembl"/>
        </authorList>
    </citation>
    <scope>IDENTIFICATION</scope>
</reference>
<dbReference type="Pfam" id="PF23412">
    <property type="entry name" value="zf_RING_Vps8"/>
    <property type="match status" value="1"/>
</dbReference>
<evidence type="ECO:0000256" key="5">
    <source>
        <dbReference type="PROSITE-ProRule" id="PRU00175"/>
    </source>
</evidence>
<dbReference type="PANTHER" id="PTHR12616">
    <property type="entry name" value="VACUOLAR PROTEIN SORTING VPS41"/>
    <property type="match status" value="1"/>
</dbReference>
<dbReference type="PROSITE" id="PS50082">
    <property type="entry name" value="WD_REPEATS_2"/>
    <property type="match status" value="1"/>
</dbReference>
<feature type="domain" description="RING-type" evidence="8">
    <location>
        <begin position="1044"/>
        <end position="1096"/>
    </location>
</feature>
<dbReference type="GO" id="GO:0030897">
    <property type="term" value="C:HOPS complex"/>
    <property type="evidence" value="ECO:0007669"/>
    <property type="project" value="TreeGrafter"/>
</dbReference>
<dbReference type="InterPro" id="IPR015943">
    <property type="entry name" value="WD40/YVTN_repeat-like_dom_sf"/>
</dbReference>
<dbReference type="InterPro" id="IPR001841">
    <property type="entry name" value="Znf_RING"/>
</dbReference>
<dbReference type="InterPro" id="IPR025941">
    <property type="entry name" value="Vps8_central_dom"/>
</dbReference>
<dbReference type="InterPro" id="IPR001680">
    <property type="entry name" value="WD40_rpt"/>
</dbReference>
<dbReference type="PANTHER" id="PTHR12616:SF8">
    <property type="entry name" value="VACUOLAR PROTEIN SORTING-ASSOCIATED PROTEIN 8 HOMOLOG"/>
    <property type="match status" value="1"/>
</dbReference>
<dbReference type="InterPro" id="IPR036322">
    <property type="entry name" value="WD40_repeat_dom_sf"/>
</dbReference>
<dbReference type="GO" id="GO:0033263">
    <property type="term" value="C:CORVET complex"/>
    <property type="evidence" value="ECO:0007669"/>
    <property type="project" value="TreeGrafter"/>
</dbReference>
<keyword evidence="3 5" id="KW-0863">Zinc-finger</keyword>
<accession>A0A7N8WWZ6</accession>
<dbReference type="InterPro" id="IPR056939">
    <property type="entry name" value="Znf_RING_Vps8"/>
</dbReference>
<keyword evidence="2" id="KW-0479">Metal-binding</keyword>
<organism evidence="9 10">
    <name type="scientific">Mastacembelus armatus</name>
    <name type="common">zig-zag eel</name>
    <dbReference type="NCBI Taxonomy" id="205130"/>
    <lineage>
        <taxon>Eukaryota</taxon>
        <taxon>Metazoa</taxon>
        <taxon>Chordata</taxon>
        <taxon>Craniata</taxon>
        <taxon>Vertebrata</taxon>
        <taxon>Euteleostomi</taxon>
        <taxon>Actinopterygii</taxon>
        <taxon>Neopterygii</taxon>
        <taxon>Teleostei</taxon>
        <taxon>Neoteleostei</taxon>
        <taxon>Acanthomorphata</taxon>
        <taxon>Anabantaria</taxon>
        <taxon>Synbranchiformes</taxon>
        <taxon>Mastacembelidae</taxon>
        <taxon>Mastacembelus</taxon>
    </lineage>
</organism>
<dbReference type="GO" id="GO:0005769">
    <property type="term" value="C:early endosome"/>
    <property type="evidence" value="ECO:0007669"/>
    <property type="project" value="TreeGrafter"/>
</dbReference>
<keyword evidence="4" id="KW-0862">Zinc</keyword>
<dbReference type="GO" id="GO:0008270">
    <property type="term" value="F:zinc ion binding"/>
    <property type="evidence" value="ECO:0007669"/>
    <property type="project" value="UniProtKB-KW"/>
</dbReference>
<reference evidence="9" key="1">
    <citation type="submission" date="2025-08" db="UniProtKB">
        <authorList>
            <consortium name="Ensembl"/>
        </authorList>
    </citation>
    <scope>IDENTIFICATION</scope>
</reference>
<dbReference type="SMART" id="SM00184">
    <property type="entry name" value="RING"/>
    <property type="match status" value="1"/>
</dbReference>
<evidence type="ECO:0000256" key="3">
    <source>
        <dbReference type="ARBA" id="ARBA00022771"/>
    </source>
</evidence>
<dbReference type="CDD" id="cd16687">
    <property type="entry name" value="RING-H2_Vps8"/>
    <property type="match status" value="1"/>
</dbReference>
<name>A0A7N8WWZ6_9TELE</name>
<dbReference type="Pfam" id="PF12816">
    <property type="entry name" value="TPR_Vps8"/>
    <property type="match status" value="1"/>
</dbReference>
<dbReference type="SUPFAM" id="SSF50978">
    <property type="entry name" value="WD40 repeat-like"/>
    <property type="match status" value="1"/>
</dbReference>
<dbReference type="SUPFAM" id="SSF57850">
    <property type="entry name" value="RING/U-box"/>
    <property type="match status" value="1"/>
</dbReference>
<evidence type="ECO:0000256" key="7">
    <source>
        <dbReference type="SAM" id="Phobius"/>
    </source>
</evidence>
<dbReference type="Gene3D" id="2.130.10.10">
    <property type="entry name" value="YVTN repeat-like/Quinoprotein amine dehydrogenase"/>
    <property type="match status" value="1"/>
</dbReference>
<keyword evidence="7" id="KW-1133">Transmembrane helix</keyword>
<dbReference type="Ensembl" id="ENSMAMT00000037149.1">
    <property type="protein sequence ID" value="ENSMAMP00000041811.1"/>
    <property type="gene ID" value="ENSMAMG00000009356.2"/>
</dbReference>
<keyword evidence="7" id="KW-0472">Membrane</keyword>
<dbReference type="Gene3D" id="3.30.40.10">
    <property type="entry name" value="Zinc/RING finger domain, C3HC4 (zinc finger)"/>
    <property type="match status" value="1"/>
</dbReference>